<protein>
    <submittedName>
        <fullName evidence="1">Uncharacterized protein</fullName>
    </submittedName>
</protein>
<name>A0A3M0JU18_HIRRU</name>
<evidence type="ECO:0000313" key="1">
    <source>
        <dbReference type="EMBL" id="RMC02240.1"/>
    </source>
</evidence>
<dbReference type="Proteomes" id="UP000269221">
    <property type="component" value="Unassembled WGS sequence"/>
</dbReference>
<keyword evidence="2" id="KW-1185">Reference proteome</keyword>
<proteinExistence type="predicted"/>
<sequence>MRTRQDEKENVDCPWFWHEPGFVQAQNTSGTELFSEPSKKTFNSARNEGEVVNQELLQWSLRSNDPFALEAGITGSLCSTELPGVCQGARQSQAQIHPSGVCQLNGRSGGEAADSFGIAGFSPALCGSASPAAEAASAGISHLG</sequence>
<comment type="caution">
    <text evidence="1">The sequence shown here is derived from an EMBL/GenBank/DDBJ whole genome shotgun (WGS) entry which is preliminary data.</text>
</comment>
<dbReference type="EMBL" id="QRBI01000134">
    <property type="protein sequence ID" value="RMC02240.1"/>
    <property type="molecule type" value="Genomic_DNA"/>
</dbReference>
<evidence type="ECO:0000313" key="2">
    <source>
        <dbReference type="Proteomes" id="UP000269221"/>
    </source>
</evidence>
<organism evidence="1 2">
    <name type="scientific">Hirundo rustica rustica</name>
    <dbReference type="NCBI Taxonomy" id="333673"/>
    <lineage>
        <taxon>Eukaryota</taxon>
        <taxon>Metazoa</taxon>
        <taxon>Chordata</taxon>
        <taxon>Craniata</taxon>
        <taxon>Vertebrata</taxon>
        <taxon>Euteleostomi</taxon>
        <taxon>Archelosauria</taxon>
        <taxon>Archosauria</taxon>
        <taxon>Dinosauria</taxon>
        <taxon>Saurischia</taxon>
        <taxon>Theropoda</taxon>
        <taxon>Coelurosauria</taxon>
        <taxon>Aves</taxon>
        <taxon>Neognathae</taxon>
        <taxon>Neoaves</taxon>
        <taxon>Telluraves</taxon>
        <taxon>Australaves</taxon>
        <taxon>Passeriformes</taxon>
        <taxon>Sylvioidea</taxon>
        <taxon>Hirundinidae</taxon>
        <taxon>Hirundo</taxon>
    </lineage>
</organism>
<reference evidence="1 2" key="1">
    <citation type="submission" date="2018-07" db="EMBL/GenBank/DDBJ databases">
        <title>A high quality draft genome assembly of the barn swallow (H. rustica rustica).</title>
        <authorList>
            <person name="Formenti G."/>
            <person name="Chiara M."/>
            <person name="Poveda L."/>
            <person name="Francoijs K.-J."/>
            <person name="Bonisoli-Alquati A."/>
            <person name="Canova L."/>
            <person name="Gianfranceschi L."/>
            <person name="Horner D.S."/>
            <person name="Saino N."/>
        </authorList>
    </citation>
    <scope>NUCLEOTIDE SEQUENCE [LARGE SCALE GENOMIC DNA]</scope>
    <source>
        <strain evidence="1">Chelidonia</strain>
        <tissue evidence="1">Blood</tissue>
    </source>
</reference>
<dbReference type="AlphaFoldDB" id="A0A3M0JU18"/>
<gene>
    <name evidence="1" type="ORF">DUI87_21407</name>
</gene>
<accession>A0A3M0JU18</accession>